<feature type="compositionally biased region" description="Polar residues" evidence="1">
    <location>
        <begin position="9"/>
        <end position="27"/>
    </location>
</feature>
<proteinExistence type="predicted"/>
<name>A0A3G5AGJ0_9VIRU</name>
<evidence type="ECO:0000313" key="2">
    <source>
        <dbReference type="EMBL" id="AYV86346.1"/>
    </source>
</evidence>
<sequence length="698" mass="77307">MTQRPTPPNVDQQTSSSSVTNTPQNPKVSAKPPNTGFATPAHAAEVAIAASRNPVIATSASKTQLPIYPMSTVTQPISPPLPVSTAHIGPLPSPKTVTITFVPDFNQTELRSPLRPTSFRVLLGPEGTTPETAKWSFEFNMYAMDPITGPSKKPDEKPIPKDARALLWFGGKPYATYSHCVVPKGCKLSMMDELKTTSITIRPHHETKIPDSLIYVRRRPGASKSHAIGYIKVVQGYHYYLNITFAAGSNIAQLVGSQGWRPIVYLTTKRPGREETDYITGVREFTNLVTNWAQGVEVNPSDQEIKEALDALVQDVTDEEITKLLKHNTTLSSVNTPQFPPGIHQPVNHTPQNMVTTQPFPTINQQRDLVFGPALNPISQGLVSNAATQNNNVQHMMISSNPQSTPPESKNNSAGTTVPARISSLESQNPPDLEWALRNKDPQTIKLPPLDILGFKRINSHRHSHARRATLGIELPFSLDPVVENFIDPVETPFVLLLQMLEGTMRKISLEPTNPGNTTAKHFLSFLSAINQLMGWQHVQRFIDNPKLYQENSVASLRGVEKSQDSLSNNAFQPSSATNTTQELSSITRGSMDALQVKAQTLLSSIIKRIQWFSGLQNKQHPTFKDRLKDNTVMISSVVLYIRLIAADHDWKSDVDAFMKESESKIIDMLTTHTATFQAFRDLQRKGLNGLIHQNFVV</sequence>
<evidence type="ECO:0000256" key="1">
    <source>
        <dbReference type="SAM" id="MobiDB-lite"/>
    </source>
</evidence>
<feature type="region of interest" description="Disordered" evidence="1">
    <location>
        <begin position="397"/>
        <end position="418"/>
    </location>
</feature>
<dbReference type="EMBL" id="MK072502">
    <property type="protein sequence ID" value="AYV86346.1"/>
    <property type="molecule type" value="Genomic_DNA"/>
</dbReference>
<feature type="region of interest" description="Disordered" evidence="1">
    <location>
        <begin position="1"/>
        <end position="38"/>
    </location>
</feature>
<accession>A0A3G5AGJ0</accession>
<reference evidence="2" key="1">
    <citation type="submission" date="2018-10" db="EMBL/GenBank/DDBJ databases">
        <title>Hidden diversity of soil giant viruses.</title>
        <authorList>
            <person name="Schulz F."/>
            <person name="Alteio L."/>
            <person name="Goudeau D."/>
            <person name="Ryan E.M."/>
            <person name="Malmstrom R.R."/>
            <person name="Blanchard J."/>
            <person name="Woyke T."/>
        </authorList>
    </citation>
    <scope>NUCLEOTIDE SEQUENCE</scope>
    <source>
        <strain evidence="2">SMV1</strain>
    </source>
</reference>
<organism evidence="2">
    <name type="scientific">Solumvirus sp</name>
    <dbReference type="NCBI Taxonomy" id="2487773"/>
    <lineage>
        <taxon>Viruses</taxon>
        <taxon>Pithoviruses</taxon>
    </lineage>
</organism>
<feature type="compositionally biased region" description="Polar residues" evidence="1">
    <location>
        <begin position="397"/>
        <end position="416"/>
    </location>
</feature>
<protein>
    <submittedName>
        <fullName evidence="2">Uncharacterized protein</fullName>
    </submittedName>
</protein>
<gene>
    <name evidence="2" type="ORF">Solumvirus5_13</name>
</gene>
<feature type="region of interest" description="Disordered" evidence="1">
    <location>
        <begin position="566"/>
        <end position="585"/>
    </location>
</feature>